<feature type="transmembrane region" description="Helical" evidence="1">
    <location>
        <begin position="105"/>
        <end position="125"/>
    </location>
</feature>
<gene>
    <name evidence="2" type="ORF">KC685_02165</name>
</gene>
<sequence>MLRTINNYKREMFYSIILFVVFEMMVIPQVIGLGWLFIIFAMIGFSLLATWMVSNYSNFGGKVISEHSEVLLWIDLKRRFSAYFFTPTIFYIAICLYLYSSVNMMLKQLLLLVASITMYILLINIRSSYRRVFSVEVGTRIAYQFVDLVLFYVGVSGFVLIGTNSQQRIAGTVVVGSFLLLHQLILNKQLNRNGTYILLASIGTLLLSALYFVNYSAISYPLYMSTVFYTIVSVWGIRLSGERRLGEFIRPVLFSLMALMILLSF</sequence>
<feature type="transmembrane region" description="Helical" evidence="1">
    <location>
        <begin position="193"/>
        <end position="212"/>
    </location>
</feature>
<feature type="transmembrane region" description="Helical" evidence="1">
    <location>
        <begin position="80"/>
        <end position="99"/>
    </location>
</feature>
<comment type="caution">
    <text evidence="2">The sequence shown here is derived from an EMBL/GenBank/DDBJ whole genome shotgun (WGS) entry which is preliminary data.</text>
</comment>
<proteinExistence type="predicted"/>
<name>A0A955I2I4_9BACT</name>
<evidence type="ECO:0000313" key="3">
    <source>
        <dbReference type="Proteomes" id="UP000741282"/>
    </source>
</evidence>
<keyword evidence="1" id="KW-0812">Transmembrane</keyword>
<feature type="transmembrane region" description="Helical" evidence="1">
    <location>
        <begin position="248"/>
        <end position="264"/>
    </location>
</feature>
<dbReference type="Proteomes" id="UP000741282">
    <property type="component" value="Unassembled WGS sequence"/>
</dbReference>
<feature type="transmembrane region" description="Helical" evidence="1">
    <location>
        <begin position="169"/>
        <end position="186"/>
    </location>
</feature>
<keyword evidence="1" id="KW-0472">Membrane</keyword>
<reference evidence="2" key="2">
    <citation type="journal article" date="2021" name="Microbiome">
        <title>Successional dynamics and alternative stable states in a saline activated sludge microbial community over 9 years.</title>
        <authorList>
            <person name="Wang Y."/>
            <person name="Ye J."/>
            <person name="Ju F."/>
            <person name="Liu L."/>
            <person name="Boyd J.A."/>
            <person name="Deng Y."/>
            <person name="Parks D.H."/>
            <person name="Jiang X."/>
            <person name="Yin X."/>
            <person name="Woodcroft B.J."/>
            <person name="Tyson G.W."/>
            <person name="Hugenholtz P."/>
            <person name="Polz M.F."/>
            <person name="Zhang T."/>
        </authorList>
    </citation>
    <scope>NUCLEOTIDE SEQUENCE</scope>
    <source>
        <strain evidence="2">HKST-UBA17</strain>
    </source>
</reference>
<keyword evidence="1" id="KW-1133">Transmembrane helix</keyword>
<evidence type="ECO:0000313" key="2">
    <source>
        <dbReference type="EMBL" id="MCA9376704.1"/>
    </source>
</evidence>
<evidence type="ECO:0000256" key="1">
    <source>
        <dbReference type="SAM" id="Phobius"/>
    </source>
</evidence>
<reference evidence="2" key="1">
    <citation type="submission" date="2020-04" db="EMBL/GenBank/DDBJ databases">
        <authorList>
            <person name="Zhang T."/>
        </authorList>
    </citation>
    <scope>NUCLEOTIDE SEQUENCE</scope>
    <source>
        <strain evidence="2">HKST-UBA17</strain>
    </source>
</reference>
<organism evidence="2 3">
    <name type="scientific">Candidatus Dojkabacteria bacterium</name>
    <dbReference type="NCBI Taxonomy" id="2099670"/>
    <lineage>
        <taxon>Bacteria</taxon>
        <taxon>Candidatus Dojkabacteria</taxon>
    </lineage>
</organism>
<feature type="transmembrane region" description="Helical" evidence="1">
    <location>
        <begin position="12"/>
        <end position="31"/>
    </location>
</feature>
<feature type="transmembrane region" description="Helical" evidence="1">
    <location>
        <begin position="145"/>
        <end position="163"/>
    </location>
</feature>
<accession>A0A955I2I4</accession>
<dbReference type="EMBL" id="JAGQLN010000006">
    <property type="protein sequence ID" value="MCA9376704.1"/>
    <property type="molecule type" value="Genomic_DNA"/>
</dbReference>
<protein>
    <submittedName>
        <fullName evidence="2">Uncharacterized protein</fullName>
    </submittedName>
</protein>
<feature type="transmembrane region" description="Helical" evidence="1">
    <location>
        <begin position="37"/>
        <end position="59"/>
    </location>
</feature>
<dbReference type="AlphaFoldDB" id="A0A955I2I4"/>
<feature type="transmembrane region" description="Helical" evidence="1">
    <location>
        <begin position="218"/>
        <end position="236"/>
    </location>
</feature>